<evidence type="ECO:0000313" key="2">
    <source>
        <dbReference type="EMBL" id="SHG78940.1"/>
    </source>
</evidence>
<dbReference type="STRING" id="996342.SAMN05443551_0589"/>
<feature type="domain" description="Hypervirulence associated protein TUDOR" evidence="1">
    <location>
        <begin position="6"/>
        <end position="64"/>
    </location>
</feature>
<evidence type="ECO:0000313" key="3">
    <source>
        <dbReference type="Proteomes" id="UP000184221"/>
    </source>
</evidence>
<proteinExistence type="predicted"/>
<sequence>MSFSQGDKVKWDWGDGTATGKVTKVYTQDVTREIKGTEVSRNASEDEPALLIEQDDGDEVLKSCTEVRAA</sequence>
<reference evidence="2 3" key="1">
    <citation type="submission" date="2016-11" db="EMBL/GenBank/DDBJ databases">
        <authorList>
            <person name="Jaros S."/>
            <person name="Januszkiewicz K."/>
            <person name="Wedrychowicz H."/>
        </authorList>
    </citation>
    <scope>NUCLEOTIDE SEQUENCE [LARGE SCALE GENOMIC DNA]</scope>
    <source>
        <strain evidence="2 3">DSM 29431</strain>
    </source>
</reference>
<accession>A0A1M5MNH1</accession>
<organism evidence="2 3">
    <name type="scientific">Marivita hallyeonensis</name>
    <dbReference type="NCBI Taxonomy" id="996342"/>
    <lineage>
        <taxon>Bacteria</taxon>
        <taxon>Pseudomonadati</taxon>
        <taxon>Pseudomonadota</taxon>
        <taxon>Alphaproteobacteria</taxon>
        <taxon>Rhodobacterales</taxon>
        <taxon>Roseobacteraceae</taxon>
        <taxon>Marivita</taxon>
    </lineage>
</organism>
<dbReference type="Proteomes" id="UP000184221">
    <property type="component" value="Unassembled WGS sequence"/>
</dbReference>
<name>A0A1M5MNH1_9RHOB</name>
<dbReference type="Pfam" id="PF11160">
    <property type="entry name" value="Hva1_TUDOR"/>
    <property type="match status" value="1"/>
</dbReference>
<dbReference type="EMBL" id="FQXC01000001">
    <property type="protein sequence ID" value="SHG78940.1"/>
    <property type="molecule type" value="Genomic_DNA"/>
</dbReference>
<dbReference type="InterPro" id="IPR021331">
    <property type="entry name" value="Hva1_TUDOR"/>
</dbReference>
<evidence type="ECO:0000259" key="1">
    <source>
        <dbReference type="Pfam" id="PF11160"/>
    </source>
</evidence>
<dbReference type="AlphaFoldDB" id="A0A1M5MNH1"/>
<protein>
    <recommendedName>
        <fullName evidence="1">Hypervirulence associated protein TUDOR domain-containing protein</fullName>
    </recommendedName>
</protein>
<gene>
    <name evidence="2" type="ORF">SAMN05443551_0589</name>
</gene>
<dbReference type="OrthoDB" id="283968at2"/>
<keyword evidence="3" id="KW-1185">Reference proteome</keyword>
<dbReference type="RefSeq" id="WP_072776003.1">
    <property type="nucleotide sequence ID" value="NZ_FQXC01000001.1"/>
</dbReference>